<dbReference type="AlphaFoldDB" id="A0A6J7BL84"/>
<evidence type="ECO:0000256" key="1">
    <source>
        <dbReference type="ARBA" id="ARBA00010641"/>
    </source>
</evidence>
<gene>
    <name evidence="8" type="ORF">UFOPK3268_00182</name>
    <name evidence="9" type="ORF">UFOPK3752_00383</name>
    <name evidence="10" type="ORF">UFOPK4150_00680</name>
</gene>
<dbReference type="GO" id="GO:0016987">
    <property type="term" value="F:sigma factor activity"/>
    <property type="evidence" value="ECO:0007669"/>
    <property type="project" value="UniProtKB-KW"/>
</dbReference>
<keyword evidence="2" id="KW-0805">Transcription regulation</keyword>
<accession>A0A6J7BL84</accession>
<comment type="similarity">
    <text evidence="1">Belongs to the sigma-70 factor family. ECF subfamily.</text>
</comment>
<dbReference type="InterPro" id="IPR036388">
    <property type="entry name" value="WH-like_DNA-bd_sf"/>
</dbReference>
<protein>
    <submittedName>
        <fullName evidence="8">Unannotated protein</fullName>
    </submittedName>
</protein>
<dbReference type="Gene3D" id="1.10.10.10">
    <property type="entry name" value="Winged helix-like DNA-binding domain superfamily/Winged helix DNA-binding domain"/>
    <property type="match status" value="1"/>
</dbReference>
<feature type="domain" description="RNA polymerase sigma-70 region 2" evidence="6">
    <location>
        <begin position="59"/>
        <end position="122"/>
    </location>
</feature>
<proteinExistence type="inferred from homology"/>
<evidence type="ECO:0000256" key="4">
    <source>
        <dbReference type="ARBA" id="ARBA00023125"/>
    </source>
</evidence>
<evidence type="ECO:0000313" key="10">
    <source>
        <dbReference type="EMBL" id="CAB5027822.1"/>
    </source>
</evidence>
<evidence type="ECO:0000313" key="9">
    <source>
        <dbReference type="EMBL" id="CAB4930340.1"/>
    </source>
</evidence>
<keyword evidence="5" id="KW-0804">Transcription</keyword>
<evidence type="ECO:0000259" key="6">
    <source>
        <dbReference type="Pfam" id="PF04542"/>
    </source>
</evidence>
<dbReference type="SUPFAM" id="SSF88946">
    <property type="entry name" value="Sigma2 domain of RNA polymerase sigma factors"/>
    <property type="match status" value="1"/>
</dbReference>
<evidence type="ECO:0000256" key="3">
    <source>
        <dbReference type="ARBA" id="ARBA00023082"/>
    </source>
</evidence>
<dbReference type="PANTHER" id="PTHR43133:SF62">
    <property type="entry name" value="RNA POLYMERASE SIGMA FACTOR SIGZ"/>
    <property type="match status" value="1"/>
</dbReference>
<dbReference type="InterPro" id="IPR014284">
    <property type="entry name" value="RNA_pol_sigma-70_dom"/>
</dbReference>
<dbReference type="SUPFAM" id="SSF88659">
    <property type="entry name" value="Sigma3 and sigma4 domains of RNA polymerase sigma factors"/>
    <property type="match status" value="1"/>
</dbReference>
<dbReference type="InterPro" id="IPR039425">
    <property type="entry name" value="RNA_pol_sigma-70-like"/>
</dbReference>
<dbReference type="Pfam" id="PF04545">
    <property type="entry name" value="Sigma70_r4"/>
    <property type="match status" value="1"/>
</dbReference>
<dbReference type="CDD" id="cd06171">
    <property type="entry name" value="Sigma70_r4"/>
    <property type="match status" value="1"/>
</dbReference>
<dbReference type="InterPro" id="IPR013324">
    <property type="entry name" value="RNA_pol_sigma_r3/r4-like"/>
</dbReference>
<evidence type="ECO:0000259" key="7">
    <source>
        <dbReference type="Pfam" id="PF04545"/>
    </source>
</evidence>
<feature type="domain" description="RNA polymerase sigma-70 region 4" evidence="7">
    <location>
        <begin position="163"/>
        <end position="208"/>
    </location>
</feature>
<evidence type="ECO:0000313" key="8">
    <source>
        <dbReference type="EMBL" id="CAB4846412.1"/>
    </source>
</evidence>
<keyword evidence="3" id="KW-0731">Sigma factor</keyword>
<dbReference type="EMBL" id="CAFBND010000010">
    <property type="protein sequence ID" value="CAB4930340.1"/>
    <property type="molecule type" value="Genomic_DNA"/>
</dbReference>
<reference evidence="8" key="1">
    <citation type="submission" date="2020-05" db="EMBL/GenBank/DDBJ databases">
        <authorList>
            <person name="Chiriac C."/>
            <person name="Salcher M."/>
            <person name="Ghai R."/>
            <person name="Kavagutti S V."/>
        </authorList>
    </citation>
    <scope>NUCLEOTIDE SEQUENCE</scope>
</reference>
<evidence type="ECO:0000256" key="2">
    <source>
        <dbReference type="ARBA" id="ARBA00023015"/>
    </source>
</evidence>
<dbReference type="Gene3D" id="1.10.1740.10">
    <property type="match status" value="1"/>
</dbReference>
<dbReference type="Pfam" id="PF04542">
    <property type="entry name" value="Sigma70_r2"/>
    <property type="match status" value="1"/>
</dbReference>
<dbReference type="InterPro" id="IPR013325">
    <property type="entry name" value="RNA_pol_sigma_r2"/>
</dbReference>
<keyword evidence="4" id="KW-0238">DNA-binding</keyword>
<dbReference type="InterPro" id="IPR007630">
    <property type="entry name" value="RNA_pol_sigma70_r4"/>
</dbReference>
<organism evidence="8">
    <name type="scientific">freshwater metagenome</name>
    <dbReference type="NCBI Taxonomy" id="449393"/>
    <lineage>
        <taxon>unclassified sequences</taxon>
        <taxon>metagenomes</taxon>
        <taxon>ecological metagenomes</taxon>
    </lineage>
</organism>
<evidence type="ECO:0000256" key="5">
    <source>
        <dbReference type="ARBA" id="ARBA00023163"/>
    </source>
</evidence>
<dbReference type="GO" id="GO:0003677">
    <property type="term" value="F:DNA binding"/>
    <property type="evidence" value="ECO:0007669"/>
    <property type="project" value="UniProtKB-KW"/>
</dbReference>
<sequence length="218" mass="23607">MSVSTMVIDAVAFHTHVGAAEGASSGVRFPLCQSWSMLSDPEVALGFRDGDEGCLSEAYARWSPLVFTLALRSLGNREDAEEVTQQVFIGAWRGRHTYNPAAGALAGWLVGITRNTIADCWATRIRESKAVGAVSAVTRPDLPDSASMDRVTDRILLAAEIAALGDPAKLIIEMAFFQDLTHAQIASRLSLPLGTVKSHIKRSLGRLRMRLEADRDSL</sequence>
<name>A0A6J7BL84_9ZZZZ</name>
<dbReference type="NCBIfam" id="TIGR02937">
    <property type="entry name" value="sigma70-ECF"/>
    <property type="match status" value="1"/>
</dbReference>
<dbReference type="InterPro" id="IPR007627">
    <property type="entry name" value="RNA_pol_sigma70_r2"/>
</dbReference>
<dbReference type="EMBL" id="CAFBPU010000011">
    <property type="protein sequence ID" value="CAB5027822.1"/>
    <property type="molecule type" value="Genomic_DNA"/>
</dbReference>
<dbReference type="GO" id="GO:0006352">
    <property type="term" value="P:DNA-templated transcription initiation"/>
    <property type="evidence" value="ECO:0007669"/>
    <property type="project" value="InterPro"/>
</dbReference>
<dbReference type="EMBL" id="CAFBIZ010000012">
    <property type="protein sequence ID" value="CAB4846412.1"/>
    <property type="molecule type" value="Genomic_DNA"/>
</dbReference>
<dbReference type="PANTHER" id="PTHR43133">
    <property type="entry name" value="RNA POLYMERASE ECF-TYPE SIGMA FACTO"/>
    <property type="match status" value="1"/>
</dbReference>